<dbReference type="Proteomes" id="UP000266861">
    <property type="component" value="Unassembled WGS sequence"/>
</dbReference>
<comment type="caution">
    <text evidence="2">The sequence shown here is derived from an EMBL/GenBank/DDBJ whole genome shotgun (WGS) entry which is preliminary data.</text>
</comment>
<gene>
    <name evidence="2" type="ORF">Glove_465g70</name>
</gene>
<keyword evidence="3" id="KW-1185">Reference proteome</keyword>
<keyword evidence="1" id="KW-0732">Signal</keyword>
<feature type="signal peptide" evidence="1">
    <location>
        <begin position="1"/>
        <end position="30"/>
    </location>
</feature>
<name>A0A397GRI6_9GLOM</name>
<evidence type="ECO:0000313" key="3">
    <source>
        <dbReference type="Proteomes" id="UP000266861"/>
    </source>
</evidence>
<dbReference type="EMBL" id="PQFF01000407">
    <property type="protein sequence ID" value="RHZ52076.1"/>
    <property type="molecule type" value="Genomic_DNA"/>
</dbReference>
<dbReference type="AlphaFoldDB" id="A0A397GRI6"/>
<proteinExistence type="predicted"/>
<evidence type="ECO:0000256" key="1">
    <source>
        <dbReference type="SAM" id="SignalP"/>
    </source>
</evidence>
<evidence type="ECO:0000313" key="2">
    <source>
        <dbReference type="EMBL" id="RHZ52076.1"/>
    </source>
</evidence>
<organism evidence="2 3">
    <name type="scientific">Diversispora epigaea</name>
    <dbReference type="NCBI Taxonomy" id="1348612"/>
    <lineage>
        <taxon>Eukaryota</taxon>
        <taxon>Fungi</taxon>
        <taxon>Fungi incertae sedis</taxon>
        <taxon>Mucoromycota</taxon>
        <taxon>Glomeromycotina</taxon>
        <taxon>Glomeromycetes</taxon>
        <taxon>Diversisporales</taxon>
        <taxon>Diversisporaceae</taxon>
        <taxon>Diversispora</taxon>
    </lineage>
</organism>
<evidence type="ECO:0008006" key="4">
    <source>
        <dbReference type="Google" id="ProtNLM"/>
    </source>
</evidence>
<sequence length="83" mass="10001">MTAKFLFCNMLHFVTRIFIALFSESTHTLALVNAEVAREYWQHNRKYFGTHKRHCEHECPFNQDLSLHTRVPMWWRLGPSVYC</sequence>
<feature type="chain" id="PRO_5017231011" description="Secreted protein" evidence="1">
    <location>
        <begin position="31"/>
        <end position="83"/>
    </location>
</feature>
<reference evidence="2 3" key="1">
    <citation type="submission" date="2018-08" db="EMBL/GenBank/DDBJ databases">
        <title>Genome and evolution of the arbuscular mycorrhizal fungus Diversispora epigaea (formerly Glomus versiforme) and its bacterial endosymbionts.</title>
        <authorList>
            <person name="Sun X."/>
            <person name="Fei Z."/>
            <person name="Harrison M."/>
        </authorList>
    </citation>
    <scope>NUCLEOTIDE SEQUENCE [LARGE SCALE GENOMIC DNA]</scope>
    <source>
        <strain evidence="2 3">IT104</strain>
    </source>
</reference>
<accession>A0A397GRI6</accession>
<protein>
    <recommendedName>
        <fullName evidence="4">Secreted protein</fullName>
    </recommendedName>
</protein>